<dbReference type="SUPFAM" id="SSF56801">
    <property type="entry name" value="Acetyl-CoA synthetase-like"/>
    <property type="match status" value="1"/>
</dbReference>
<keyword evidence="2" id="KW-0472">Membrane</keyword>
<dbReference type="Proteomes" id="UP000729357">
    <property type="component" value="Unassembled WGS sequence"/>
</dbReference>
<feature type="domain" description="Calcium channel YVC1-like C-terminal transmembrane" evidence="5">
    <location>
        <begin position="819"/>
        <end position="1098"/>
    </location>
</feature>
<gene>
    <name evidence="6" type="ORF">KCU98_g170</name>
</gene>
<dbReference type="EMBL" id="JAHFXS010000001">
    <property type="protein sequence ID" value="KAG9991616.1"/>
    <property type="molecule type" value="Genomic_DNA"/>
</dbReference>
<feature type="transmembrane region" description="Helical" evidence="2">
    <location>
        <begin position="991"/>
        <end position="1012"/>
    </location>
</feature>
<dbReference type="PANTHER" id="PTHR35859">
    <property type="entry name" value="NONSELECTIVE CATION CHANNEL PROTEIN"/>
    <property type="match status" value="1"/>
</dbReference>
<dbReference type="InterPro" id="IPR000873">
    <property type="entry name" value="AMP-dep_synth/lig_dom"/>
</dbReference>
<dbReference type="InterPro" id="IPR052971">
    <property type="entry name" value="TRP_calcium_channel"/>
</dbReference>
<feature type="transmembrane region" description="Helical" evidence="2">
    <location>
        <begin position="890"/>
        <end position="907"/>
    </location>
</feature>
<dbReference type="InterPro" id="IPR042099">
    <property type="entry name" value="ANL_N_sf"/>
</dbReference>
<feature type="region of interest" description="Disordered" evidence="1">
    <location>
        <begin position="530"/>
        <end position="562"/>
    </location>
</feature>
<evidence type="ECO:0000259" key="5">
    <source>
        <dbReference type="Pfam" id="PF23317"/>
    </source>
</evidence>
<keyword evidence="2" id="KW-1133">Transmembrane helix</keyword>
<evidence type="ECO:0000256" key="1">
    <source>
        <dbReference type="SAM" id="MobiDB-lite"/>
    </source>
</evidence>
<dbReference type="InterPro" id="IPR056336">
    <property type="entry name" value="YVC1_C"/>
</dbReference>
<keyword evidence="7" id="KW-1185">Reference proteome</keyword>
<dbReference type="Pfam" id="PF23190">
    <property type="entry name" value="LHD_TRPY1"/>
    <property type="match status" value="1"/>
</dbReference>
<feature type="transmembrane region" description="Helical" evidence="2">
    <location>
        <begin position="791"/>
        <end position="808"/>
    </location>
</feature>
<proteinExistence type="predicted"/>
<feature type="compositionally biased region" description="Polar residues" evidence="1">
    <location>
        <begin position="480"/>
        <end position="498"/>
    </location>
</feature>
<comment type="caution">
    <text evidence="6">The sequence shown here is derived from an EMBL/GenBank/DDBJ whole genome shotgun (WGS) entry which is preliminary data.</text>
</comment>
<evidence type="ECO:0000259" key="4">
    <source>
        <dbReference type="Pfam" id="PF23190"/>
    </source>
</evidence>
<feature type="compositionally biased region" description="Acidic residues" evidence="1">
    <location>
        <begin position="537"/>
        <end position="548"/>
    </location>
</feature>
<dbReference type="Gene3D" id="3.40.50.12780">
    <property type="entry name" value="N-terminal domain of ligase-like"/>
    <property type="match status" value="1"/>
</dbReference>
<organism evidence="6 7">
    <name type="scientific">Aureobasidium melanogenum</name>
    <name type="common">Aureobasidium pullulans var. melanogenum</name>
    <dbReference type="NCBI Taxonomy" id="46634"/>
    <lineage>
        <taxon>Eukaryota</taxon>
        <taxon>Fungi</taxon>
        <taxon>Dikarya</taxon>
        <taxon>Ascomycota</taxon>
        <taxon>Pezizomycotina</taxon>
        <taxon>Dothideomycetes</taxon>
        <taxon>Dothideomycetidae</taxon>
        <taxon>Dothideales</taxon>
        <taxon>Saccotheciaceae</taxon>
        <taxon>Aureobasidium</taxon>
    </lineage>
</organism>
<feature type="transmembrane region" description="Helical" evidence="2">
    <location>
        <begin position="927"/>
        <end position="947"/>
    </location>
</feature>
<keyword evidence="6" id="KW-0675">Receptor</keyword>
<accession>A0A9P8K367</accession>
<protein>
    <submittedName>
        <fullName evidence="6">Receptor-activated Ca2+-permeable cation channel</fullName>
    </submittedName>
</protein>
<feature type="transmembrane region" description="Helical" evidence="2">
    <location>
        <begin position="1051"/>
        <end position="1071"/>
    </location>
</feature>
<dbReference type="InterPro" id="IPR056337">
    <property type="entry name" value="LHD_YVC1"/>
</dbReference>
<reference evidence="6" key="1">
    <citation type="journal article" date="2021" name="J Fungi (Basel)">
        <title>Virulence traits and population genomics of the black yeast Aureobasidium melanogenum.</title>
        <authorList>
            <person name="Cernosa A."/>
            <person name="Sun X."/>
            <person name="Gostincar C."/>
            <person name="Fang C."/>
            <person name="Gunde-Cimerman N."/>
            <person name="Song Z."/>
        </authorList>
    </citation>
    <scope>NUCLEOTIDE SEQUENCE</scope>
    <source>
        <strain evidence="6">EXF-9298</strain>
    </source>
</reference>
<evidence type="ECO:0000313" key="6">
    <source>
        <dbReference type="EMBL" id="KAG9991616.1"/>
    </source>
</evidence>
<feature type="transmembrane region" description="Helical" evidence="2">
    <location>
        <begin position="858"/>
        <end position="878"/>
    </location>
</feature>
<name>A0A9P8K367_AURME</name>
<dbReference type="AlphaFoldDB" id="A0A9P8K367"/>
<feature type="transmembrane region" description="Helical" evidence="2">
    <location>
        <begin position="954"/>
        <end position="971"/>
    </location>
</feature>
<reference evidence="6" key="2">
    <citation type="submission" date="2021-08" db="EMBL/GenBank/DDBJ databases">
        <authorList>
            <person name="Gostincar C."/>
            <person name="Sun X."/>
            <person name="Song Z."/>
            <person name="Gunde-Cimerman N."/>
        </authorList>
    </citation>
    <scope>NUCLEOTIDE SEQUENCE</scope>
    <source>
        <strain evidence="6">EXF-9298</strain>
    </source>
</reference>
<feature type="domain" description="YVC1 N-terminal linker helical" evidence="4">
    <location>
        <begin position="571"/>
        <end position="758"/>
    </location>
</feature>
<feature type="region of interest" description="Disordered" evidence="1">
    <location>
        <begin position="457"/>
        <end position="518"/>
    </location>
</feature>
<evidence type="ECO:0000313" key="7">
    <source>
        <dbReference type="Proteomes" id="UP000729357"/>
    </source>
</evidence>
<feature type="transmembrane region" description="Helical" evidence="2">
    <location>
        <begin position="1077"/>
        <end position="1094"/>
    </location>
</feature>
<feature type="transmembrane region" description="Helical" evidence="2">
    <location>
        <begin position="820"/>
        <end position="838"/>
    </location>
</feature>
<keyword evidence="2" id="KW-0812">Transmembrane</keyword>
<feature type="non-terminal residue" evidence="6">
    <location>
        <position position="1197"/>
    </location>
</feature>
<dbReference type="PANTHER" id="PTHR35859:SF1">
    <property type="entry name" value="NONSELECTIVE CATION CHANNEL PROTEIN"/>
    <property type="match status" value="1"/>
</dbReference>
<sequence length="1197" mass="134554">MTDGFLSSMAAGLEEGYDEGPDNIALICTHQSWGHLKGIVGAEPVGGCLTWTYRQLMKAARDLAVVWEGYGVERGDTLIAFLPSCAEWALGFWVAAILELTFVPLDPMSLAVNSRKEQAYPLDMLRTSIVLVSNIRDAYNFDELYLDLTKSVKCKVVCHEQVDFFFRGWINLEPEETYRLRASNAGDKPHRLGPEDRAVADDRVAVILFTQGSSQHRPKGCPLTVHNIRTALVNQYILPQQRYLVTCPSSSSATLEAVMVAWKRGAAVVFPGAVFSAQMTLSAVELHHCTRLVCAPPQLEELIKDPSRFQRDLGSLGSFSVSGGVVRAGLLALGQHALQTQWASSFLTMAEGFGVLGWRSVSLTDRTLDSVGTVMPGSMVKICSDVGRDGRVLSRGEEGRLHVGGDAIIQGYLDGARNEHFYQDSDGNKWLVTNYLATMDKNGLIRLTTQLKYNLAPDTASPHERDRSPSPPFDEDAAEPSNQQNGNGDKHITMTTPSPERYRPSLPDRFSAREQSSRSISEAVRLAMSREEQQQLLDDDGEAADDDGCYPPRKDSIPWQPNPHRQLPIYTTIHRIRRLVIACIDDPYSLDQLKSPRMNTAVVRPLLDHLYDPDDVSIVWCLLVNRVQFLRQQSFQAHHQTVNITRANLCEVLASRILRRFDEDHSGREGLLTLANVLVSGFEPFQNAPPSVDRGRGPRSALTEGFFTSGRERVLTALEVAIISESKSFLAASACQKIVDAVYRGRIIYTPTAFIDILPDRYKNRRISLYDPRKAPILNQYRLIVPRNRKVIEIVQFLVLFGLYLLTMFNKAKEIGPGHLHFTTVELIFCIYGSGWVLEELASVLEHGWSVHTENLWAFMDIAFSLIYLAYFGLRMHGLRTNSGCTGKQALDILSLGAPILMPRLAFCLMPENMLFIALRTMMGDFTFLTIVTVWCFGGFLLAMRWLSESQEGYASHSFLVISKWMLWIWFGLDGTGITKSVEFHSWLGPTLMVLFAFIGNTLFLTILVSMLSNTYSNLAKNATAEIQFRRAVLTFEGVKSDTLFAFRPPFNVAALAILLPIKFLTTPRWFHKVNVTAVRVLNAPLLLAIALYERRYLWQRNSKFGPRRRHAFLDFWESFGAHADLANVFDEEPPQSVLDEMDDIDDVFGNDVWANGYLNTIRQRRGSRQISETSSAYPVFRNRRSRGDSLIPAETW</sequence>
<evidence type="ECO:0000259" key="3">
    <source>
        <dbReference type="Pfam" id="PF00501"/>
    </source>
</evidence>
<dbReference type="Pfam" id="PF00501">
    <property type="entry name" value="AMP-binding"/>
    <property type="match status" value="1"/>
</dbReference>
<feature type="domain" description="AMP-dependent synthetase/ligase" evidence="3">
    <location>
        <begin position="47"/>
        <end position="413"/>
    </location>
</feature>
<dbReference type="Pfam" id="PF23317">
    <property type="entry name" value="YVC1_C"/>
    <property type="match status" value="1"/>
</dbReference>
<evidence type="ECO:0000256" key="2">
    <source>
        <dbReference type="SAM" id="Phobius"/>
    </source>
</evidence>